<keyword evidence="7" id="KW-1185">Reference proteome</keyword>
<dbReference type="STRING" id="1504633.A0A2T7C1Q7"/>
<feature type="compositionally biased region" description="Basic residues" evidence="3">
    <location>
        <begin position="205"/>
        <end position="214"/>
    </location>
</feature>
<dbReference type="SUPFAM" id="SSF52540">
    <property type="entry name" value="P-loop containing nucleoside triphosphate hydrolases"/>
    <property type="match status" value="2"/>
</dbReference>
<evidence type="ECO:0000313" key="7">
    <source>
        <dbReference type="Proteomes" id="UP000244336"/>
    </source>
</evidence>
<dbReference type="SMART" id="SM00490">
    <property type="entry name" value="HELICc"/>
    <property type="match status" value="1"/>
</dbReference>
<organism evidence="6 7">
    <name type="scientific">Panicum hallii var. hallii</name>
    <dbReference type="NCBI Taxonomy" id="1504633"/>
    <lineage>
        <taxon>Eukaryota</taxon>
        <taxon>Viridiplantae</taxon>
        <taxon>Streptophyta</taxon>
        <taxon>Embryophyta</taxon>
        <taxon>Tracheophyta</taxon>
        <taxon>Spermatophyta</taxon>
        <taxon>Magnoliopsida</taxon>
        <taxon>Liliopsida</taxon>
        <taxon>Poales</taxon>
        <taxon>Poaceae</taxon>
        <taxon>PACMAD clade</taxon>
        <taxon>Panicoideae</taxon>
        <taxon>Panicodae</taxon>
        <taxon>Paniceae</taxon>
        <taxon>Panicinae</taxon>
        <taxon>Panicum</taxon>
        <taxon>Panicum sect. Panicum</taxon>
    </lineage>
</organism>
<dbReference type="Gramene" id="PUZ37280">
    <property type="protein sequence ID" value="PUZ37280"/>
    <property type="gene ID" value="GQ55_9G106400"/>
</dbReference>
<dbReference type="EMBL" id="CM009757">
    <property type="protein sequence ID" value="PUZ37280.1"/>
    <property type="molecule type" value="Genomic_DNA"/>
</dbReference>
<evidence type="ECO:0000256" key="1">
    <source>
        <dbReference type="ARBA" id="ARBA00022801"/>
    </source>
</evidence>
<proteinExistence type="predicted"/>
<dbReference type="InterPro" id="IPR049730">
    <property type="entry name" value="SNF2/RAD54-like_C"/>
</dbReference>
<feature type="region of interest" description="Disordered" evidence="3">
    <location>
        <begin position="10"/>
        <end position="96"/>
    </location>
</feature>
<keyword evidence="1" id="KW-0378">Hydrolase</keyword>
<dbReference type="FunFam" id="3.40.50.300:FF:001184">
    <property type="entry name" value="Chromatin complex subunit A 106"/>
    <property type="match status" value="1"/>
</dbReference>
<evidence type="ECO:0000259" key="4">
    <source>
        <dbReference type="PROSITE" id="PS51192"/>
    </source>
</evidence>
<reference evidence="6 7" key="1">
    <citation type="submission" date="2018-04" db="EMBL/GenBank/DDBJ databases">
        <title>WGS assembly of Panicum hallii var. hallii HAL2.</title>
        <authorList>
            <person name="Lovell J."/>
            <person name="Jenkins J."/>
            <person name="Lowry D."/>
            <person name="Mamidi S."/>
            <person name="Sreedasyam A."/>
            <person name="Weng X."/>
            <person name="Barry K."/>
            <person name="Bonette J."/>
            <person name="Campitelli B."/>
            <person name="Daum C."/>
            <person name="Gordon S."/>
            <person name="Gould B."/>
            <person name="Lipzen A."/>
            <person name="MacQueen A."/>
            <person name="Palacio-Mejia J."/>
            <person name="Plott C."/>
            <person name="Shakirov E."/>
            <person name="Shu S."/>
            <person name="Yoshinaga Y."/>
            <person name="Zane M."/>
            <person name="Rokhsar D."/>
            <person name="Grimwood J."/>
            <person name="Schmutz J."/>
            <person name="Juenger T."/>
        </authorList>
    </citation>
    <scope>NUCLEOTIDE SEQUENCE [LARGE SCALE GENOMIC DNA]</scope>
    <source>
        <strain evidence="7">cv. HAL2</strain>
    </source>
</reference>
<gene>
    <name evidence="6" type="ORF">GQ55_9G106400</name>
</gene>
<feature type="coiled-coil region" evidence="2">
    <location>
        <begin position="117"/>
        <end position="151"/>
    </location>
</feature>
<dbReference type="GO" id="GO:0005524">
    <property type="term" value="F:ATP binding"/>
    <property type="evidence" value="ECO:0007669"/>
    <property type="project" value="InterPro"/>
</dbReference>
<dbReference type="Pfam" id="PF00271">
    <property type="entry name" value="Helicase_C"/>
    <property type="match status" value="1"/>
</dbReference>
<dbReference type="PROSITE" id="PS51194">
    <property type="entry name" value="HELICASE_CTER"/>
    <property type="match status" value="1"/>
</dbReference>
<feature type="compositionally biased region" description="Basic and acidic residues" evidence="3">
    <location>
        <begin position="75"/>
        <end position="93"/>
    </location>
</feature>
<dbReference type="Pfam" id="PF00176">
    <property type="entry name" value="SNF2-rel_dom"/>
    <property type="match status" value="1"/>
</dbReference>
<feature type="region of interest" description="Disordered" evidence="3">
    <location>
        <begin position="189"/>
        <end position="218"/>
    </location>
</feature>
<dbReference type="InterPro" id="IPR027417">
    <property type="entry name" value="P-loop_NTPase"/>
</dbReference>
<accession>A0A2T7C1Q7</accession>
<dbReference type="FunFam" id="3.40.50.10810:FF:000030">
    <property type="entry name" value="ATP-dependent DNA helicase DDM1"/>
    <property type="match status" value="1"/>
</dbReference>
<dbReference type="GO" id="GO:0016787">
    <property type="term" value="F:hydrolase activity"/>
    <property type="evidence" value="ECO:0007669"/>
    <property type="project" value="UniProtKB-KW"/>
</dbReference>
<dbReference type="InterPro" id="IPR000330">
    <property type="entry name" value="SNF2_N"/>
</dbReference>
<feature type="compositionally biased region" description="Polar residues" evidence="3">
    <location>
        <begin position="40"/>
        <end position="50"/>
    </location>
</feature>
<evidence type="ECO:0000256" key="2">
    <source>
        <dbReference type="SAM" id="Coils"/>
    </source>
</evidence>
<dbReference type="PANTHER" id="PTHR10799">
    <property type="entry name" value="SNF2/RAD54 HELICASE FAMILY"/>
    <property type="match status" value="1"/>
</dbReference>
<feature type="compositionally biased region" description="Low complexity" evidence="3">
    <location>
        <begin position="15"/>
        <end position="24"/>
    </location>
</feature>
<dbReference type="InterPro" id="IPR001650">
    <property type="entry name" value="Helicase_C-like"/>
</dbReference>
<sequence length="834" mass="94204">MVEGMVVAVPNGVKAEVAPAAATADSPKSVLEEEKISDPKNGNASLATEPTKQEESSDDFVDASSSLSVDLEIDSASKHPVKEEEQLLEPVKEEEVDGFVDESLSMPIDLEAKNGDASMITEAMKKEEEQLEEARIKAEEEEEARKREEATRLAFDPEAKYSKLDELLTKTQLFSEFLLQKMDQIADQEVVEPQAEEPPAEEKKKGRGRKRKAKAVPQYNDKKAKTAVAAMLTRSREERLADDCTLSEEERWKKEQANLVPLMTGGNLKSYQIKGVKWLISLWQNGLNGILADQMGLGKTIQTIGFLAHLKGKGTHGPYMIIAPLSTLSNWVNEISRFVPSVTSIIYHGDKVARAEIRRKFMPKTKDAVSPDFPIVVTSYEMAMSDARFLAHYKWKYVVVDEGHRLKNSKCKLLREIKRIPMDNKLLLTGTPLQNNLAELWSLLNFILPDIFSSHEEFESWFDFSGKASEEKEETEEKRRVHVVSKLHAILRPFLLRRMKEDVEQMLPRKKEIIIYANMTELQKRIQDHLVEKTFDVYLNEESDIVLRRPGIKAKLNSLFIQLRKNCSHPDLLEAAFGTTILYPPVDKLLEQCGKFQLLDRLLTLLLAQKHKVLIFSQWTKILDIIEYYLDSKGLEVCRIDGSVSLEERRRQIAEFNDLNSNLNVFILSTRAGGLGINLTSADTCILYDSDWNPQMDLQAMDRCHRIGQTRPVHVYRLATSHSVEGRIIKKAFGKLKLEHVVIGKGQFEQERAKPNVLEEGELLALLRDEQAEEDKMIQTDISDEDLLKLMDRSDLSGPPGAADAAPLIPLKGPGWEVVVPTKSCGGMLSSLTS</sequence>
<dbReference type="Proteomes" id="UP000244336">
    <property type="component" value="Chromosome 9"/>
</dbReference>
<dbReference type="CDD" id="cd18793">
    <property type="entry name" value="SF2_C_SNF"/>
    <property type="match status" value="1"/>
</dbReference>
<dbReference type="OrthoDB" id="5857104at2759"/>
<keyword evidence="2" id="KW-0175">Coiled coil</keyword>
<name>A0A2T7C1Q7_9POAL</name>
<dbReference type="Gene3D" id="3.40.50.10810">
    <property type="entry name" value="Tandem AAA-ATPase domain"/>
    <property type="match status" value="1"/>
</dbReference>
<evidence type="ECO:0008006" key="8">
    <source>
        <dbReference type="Google" id="ProtNLM"/>
    </source>
</evidence>
<evidence type="ECO:0000256" key="3">
    <source>
        <dbReference type="SAM" id="MobiDB-lite"/>
    </source>
</evidence>
<feature type="domain" description="Helicase C-terminal" evidence="5">
    <location>
        <begin position="598"/>
        <end position="764"/>
    </location>
</feature>
<protein>
    <recommendedName>
        <fullName evidence="8">Chromatin-remodeling complex ATPase</fullName>
    </recommendedName>
</protein>
<dbReference type="AlphaFoldDB" id="A0A2T7C1Q7"/>
<dbReference type="Gene3D" id="3.40.50.300">
    <property type="entry name" value="P-loop containing nucleotide triphosphate hydrolases"/>
    <property type="match status" value="1"/>
</dbReference>
<evidence type="ECO:0000259" key="5">
    <source>
        <dbReference type="PROSITE" id="PS51194"/>
    </source>
</evidence>
<dbReference type="InterPro" id="IPR038718">
    <property type="entry name" value="SNF2-like_sf"/>
</dbReference>
<evidence type="ECO:0000313" key="6">
    <source>
        <dbReference type="EMBL" id="PUZ37280.1"/>
    </source>
</evidence>
<feature type="domain" description="Helicase ATP-binding" evidence="4">
    <location>
        <begin position="280"/>
        <end position="450"/>
    </location>
</feature>
<dbReference type="InterPro" id="IPR014001">
    <property type="entry name" value="Helicase_ATP-bd"/>
</dbReference>
<dbReference type="PROSITE" id="PS51192">
    <property type="entry name" value="HELICASE_ATP_BIND_1"/>
    <property type="match status" value="1"/>
</dbReference>
<dbReference type="SMART" id="SM00487">
    <property type="entry name" value="DEXDc"/>
    <property type="match status" value="1"/>
</dbReference>